<dbReference type="SUPFAM" id="SSF50156">
    <property type="entry name" value="PDZ domain-like"/>
    <property type="match status" value="1"/>
</dbReference>
<gene>
    <name evidence="4" type="ORF">A3J43_02005</name>
</gene>
<dbReference type="SUPFAM" id="SSF50494">
    <property type="entry name" value="Trypsin-like serine proteases"/>
    <property type="match status" value="1"/>
</dbReference>
<dbReference type="STRING" id="1802397.A3J43_02005"/>
<dbReference type="CDD" id="cd06779">
    <property type="entry name" value="cpPDZ_Deg_HtrA-like"/>
    <property type="match status" value="1"/>
</dbReference>
<evidence type="ECO:0000256" key="1">
    <source>
        <dbReference type="ARBA" id="ARBA00010541"/>
    </source>
</evidence>
<reference evidence="4 5" key="1">
    <citation type="journal article" date="2016" name="Nat. Commun.">
        <title>Thousands of microbial genomes shed light on interconnected biogeochemical processes in an aquifer system.</title>
        <authorList>
            <person name="Anantharaman K."/>
            <person name="Brown C.T."/>
            <person name="Hug L.A."/>
            <person name="Sharon I."/>
            <person name="Castelle C.J."/>
            <person name="Probst A.J."/>
            <person name="Thomas B.C."/>
            <person name="Singh A."/>
            <person name="Wilkins M.J."/>
            <person name="Karaoz U."/>
            <person name="Brodie E.L."/>
            <person name="Williams K.H."/>
            <person name="Hubbard S.S."/>
            <person name="Banfield J.F."/>
        </authorList>
    </citation>
    <scope>NUCLEOTIDE SEQUENCE [LARGE SCALE GENOMIC DNA]</scope>
</reference>
<evidence type="ECO:0000313" key="5">
    <source>
        <dbReference type="Proteomes" id="UP000176604"/>
    </source>
</evidence>
<dbReference type="PANTHER" id="PTHR22939:SF129">
    <property type="entry name" value="SERINE PROTEASE HTRA2, MITOCHONDRIAL"/>
    <property type="match status" value="1"/>
</dbReference>
<evidence type="ECO:0000313" key="4">
    <source>
        <dbReference type="EMBL" id="OGL79443.1"/>
    </source>
</evidence>
<evidence type="ECO:0000256" key="2">
    <source>
        <dbReference type="SAM" id="Phobius"/>
    </source>
</evidence>
<dbReference type="AlphaFoldDB" id="A0A1F7UMC5"/>
<dbReference type="InterPro" id="IPR001478">
    <property type="entry name" value="PDZ"/>
</dbReference>
<dbReference type="InterPro" id="IPR009003">
    <property type="entry name" value="Peptidase_S1_PA"/>
</dbReference>
<accession>A0A1F7UMC5</accession>
<dbReference type="Gene3D" id="2.40.10.120">
    <property type="match status" value="1"/>
</dbReference>
<proteinExistence type="inferred from homology"/>
<protein>
    <recommendedName>
        <fullName evidence="3">PDZ domain-containing protein</fullName>
    </recommendedName>
</protein>
<dbReference type="PANTHER" id="PTHR22939">
    <property type="entry name" value="SERINE PROTEASE FAMILY S1C HTRA-RELATED"/>
    <property type="match status" value="1"/>
</dbReference>
<evidence type="ECO:0000259" key="3">
    <source>
        <dbReference type="SMART" id="SM00228"/>
    </source>
</evidence>
<comment type="caution">
    <text evidence="4">The sequence shown here is derived from an EMBL/GenBank/DDBJ whole genome shotgun (WGS) entry which is preliminary data.</text>
</comment>
<dbReference type="Gene3D" id="2.30.42.10">
    <property type="match status" value="1"/>
</dbReference>
<keyword evidence="2" id="KW-0472">Membrane</keyword>
<dbReference type="SMART" id="SM00228">
    <property type="entry name" value="PDZ"/>
    <property type="match status" value="1"/>
</dbReference>
<feature type="transmembrane region" description="Helical" evidence="2">
    <location>
        <begin position="47"/>
        <end position="70"/>
    </location>
</feature>
<comment type="similarity">
    <text evidence="1">Belongs to the peptidase S1C family.</text>
</comment>
<keyword evidence="2" id="KW-1133">Transmembrane helix</keyword>
<sequence>MAKKEKQNSAMRNAGDTVSRADALTAMYQKEGFERPRGGGWGALTGYLLAGVIGACAALVVVSVVVTGAFKGVPYLDRIDVASLFSSATPITIERTERVTVTEEERSAEVTARITPSIAGLYATADLTENAGGVLASAGAPRASATVLTSDGWLLSAGALGEKETGKLTIVFADGKPYAAAARMQDPATGLWFLKIDATTLVASAVRRDTASLGPGAPVYAASFRVGSAPLMAEQSVMSVVTLPHRDSDKLEARVRLAHPGNGLGLGSPVVTYAGEIAAVVSAIDQEGNVFAVPIGSIAGAMGDAFKNGALVRARTGMHYVELSNVADLAFALTHGRRQGALLLKNGTIPAVTPKSNADTAGLKEGDIIVKIEGELVREESDMATLLHSYPVASTVKLTVVRDGEERLVDLPLTPATQKTEKN</sequence>
<organism evidence="4 5">
    <name type="scientific">Candidatus Uhrbacteria bacterium RIFCSPHIGHO2_12_FULL_54_23</name>
    <dbReference type="NCBI Taxonomy" id="1802397"/>
    <lineage>
        <taxon>Bacteria</taxon>
        <taxon>Candidatus Uhriibacteriota</taxon>
    </lineage>
</organism>
<dbReference type="InterPro" id="IPR036034">
    <property type="entry name" value="PDZ_sf"/>
</dbReference>
<dbReference type="Pfam" id="PF13180">
    <property type="entry name" value="PDZ_2"/>
    <property type="match status" value="1"/>
</dbReference>
<dbReference type="EMBL" id="MGEF01000008">
    <property type="protein sequence ID" value="OGL79443.1"/>
    <property type="molecule type" value="Genomic_DNA"/>
</dbReference>
<dbReference type="Proteomes" id="UP000176604">
    <property type="component" value="Unassembled WGS sequence"/>
</dbReference>
<keyword evidence="2" id="KW-0812">Transmembrane</keyword>
<name>A0A1F7UMC5_9BACT</name>
<feature type="domain" description="PDZ" evidence="3">
    <location>
        <begin position="327"/>
        <end position="404"/>
    </location>
</feature>